<name>A0AAD7ZJZ9_DIPPU</name>
<accession>A0AAD7ZJZ9</accession>
<sequence length="119" mass="13508">RSYKCNVFPYDCNQPLAFLSRYQGQMACDGKPNEDGLDLSTEVCGVEMLVLVLYTCVEVTRFLPYRAKIIKSEGLNMTSKRSFKSGHVTLAVHCKLTSTFSGLLNDITVYQFKSRYMII</sequence>
<evidence type="ECO:0000313" key="1">
    <source>
        <dbReference type="EMBL" id="KAJ9582159.1"/>
    </source>
</evidence>
<proteinExistence type="predicted"/>
<organism evidence="1 2">
    <name type="scientific">Diploptera punctata</name>
    <name type="common">Pacific beetle cockroach</name>
    <dbReference type="NCBI Taxonomy" id="6984"/>
    <lineage>
        <taxon>Eukaryota</taxon>
        <taxon>Metazoa</taxon>
        <taxon>Ecdysozoa</taxon>
        <taxon>Arthropoda</taxon>
        <taxon>Hexapoda</taxon>
        <taxon>Insecta</taxon>
        <taxon>Pterygota</taxon>
        <taxon>Neoptera</taxon>
        <taxon>Polyneoptera</taxon>
        <taxon>Dictyoptera</taxon>
        <taxon>Blattodea</taxon>
        <taxon>Blaberoidea</taxon>
        <taxon>Blaberidae</taxon>
        <taxon>Diplopterinae</taxon>
        <taxon>Diploptera</taxon>
    </lineage>
</organism>
<feature type="non-terminal residue" evidence="1">
    <location>
        <position position="119"/>
    </location>
</feature>
<reference evidence="1" key="1">
    <citation type="journal article" date="2023" name="IScience">
        <title>Live-bearing cockroach genome reveals convergent evolutionary mechanisms linked to viviparity in insects and beyond.</title>
        <authorList>
            <person name="Fouks B."/>
            <person name="Harrison M.C."/>
            <person name="Mikhailova A.A."/>
            <person name="Marchal E."/>
            <person name="English S."/>
            <person name="Carruthers M."/>
            <person name="Jennings E.C."/>
            <person name="Chiamaka E.L."/>
            <person name="Frigard R.A."/>
            <person name="Pippel M."/>
            <person name="Attardo G.M."/>
            <person name="Benoit J.B."/>
            <person name="Bornberg-Bauer E."/>
            <person name="Tobe S.S."/>
        </authorList>
    </citation>
    <scope>NUCLEOTIDE SEQUENCE</scope>
    <source>
        <strain evidence="1">Stay&amp;Tobe</strain>
    </source>
</reference>
<dbReference type="AlphaFoldDB" id="A0AAD7ZJZ9"/>
<dbReference type="EMBL" id="JASPKZ010007822">
    <property type="protein sequence ID" value="KAJ9582159.1"/>
    <property type="molecule type" value="Genomic_DNA"/>
</dbReference>
<keyword evidence="2" id="KW-1185">Reference proteome</keyword>
<reference evidence="1" key="2">
    <citation type="submission" date="2023-05" db="EMBL/GenBank/DDBJ databases">
        <authorList>
            <person name="Fouks B."/>
        </authorList>
    </citation>
    <scope>NUCLEOTIDE SEQUENCE</scope>
    <source>
        <strain evidence="1">Stay&amp;Tobe</strain>
        <tissue evidence="1">Testes</tissue>
    </source>
</reference>
<evidence type="ECO:0000313" key="2">
    <source>
        <dbReference type="Proteomes" id="UP001233999"/>
    </source>
</evidence>
<feature type="non-terminal residue" evidence="1">
    <location>
        <position position="1"/>
    </location>
</feature>
<dbReference type="Proteomes" id="UP001233999">
    <property type="component" value="Unassembled WGS sequence"/>
</dbReference>
<comment type="caution">
    <text evidence="1">The sequence shown here is derived from an EMBL/GenBank/DDBJ whole genome shotgun (WGS) entry which is preliminary data.</text>
</comment>
<gene>
    <name evidence="1" type="ORF">L9F63_003501</name>
</gene>
<protein>
    <submittedName>
        <fullName evidence="1">Uncharacterized protein</fullName>
    </submittedName>
</protein>